<name>A0A9D2B799_9FIRM</name>
<reference evidence="1" key="1">
    <citation type="journal article" date="2021" name="PeerJ">
        <title>Extensive microbial diversity within the chicken gut microbiome revealed by metagenomics and culture.</title>
        <authorList>
            <person name="Gilroy R."/>
            <person name="Ravi A."/>
            <person name="Getino M."/>
            <person name="Pursley I."/>
            <person name="Horton D.L."/>
            <person name="Alikhan N.F."/>
            <person name="Baker D."/>
            <person name="Gharbi K."/>
            <person name="Hall N."/>
            <person name="Watson M."/>
            <person name="Adriaenssens E.M."/>
            <person name="Foster-Nyarko E."/>
            <person name="Jarju S."/>
            <person name="Secka A."/>
            <person name="Antonio M."/>
            <person name="Oren A."/>
            <person name="Chaudhuri R.R."/>
            <person name="La Ragione R."/>
            <person name="Hildebrand F."/>
            <person name="Pallen M.J."/>
        </authorList>
    </citation>
    <scope>NUCLEOTIDE SEQUENCE</scope>
    <source>
        <strain evidence="1">CHK188-5543</strain>
    </source>
</reference>
<protein>
    <submittedName>
        <fullName evidence="1">Uncharacterized protein</fullName>
    </submittedName>
</protein>
<dbReference type="Proteomes" id="UP000886800">
    <property type="component" value="Unassembled WGS sequence"/>
</dbReference>
<gene>
    <name evidence="1" type="ORF">H9736_05395</name>
</gene>
<comment type="caution">
    <text evidence="1">The sequence shown here is derived from an EMBL/GenBank/DDBJ whole genome shotgun (WGS) entry which is preliminary data.</text>
</comment>
<evidence type="ECO:0000313" key="1">
    <source>
        <dbReference type="EMBL" id="HIX65666.1"/>
    </source>
</evidence>
<accession>A0A9D2B799</accession>
<organism evidence="1 2">
    <name type="scientific">Candidatus Anaerotruncus excrementipullorum</name>
    <dbReference type="NCBI Taxonomy" id="2838465"/>
    <lineage>
        <taxon>Bacteria</taxon>
        <taxon>Bacillati</taxon>
        <taxon>Bacillota</taxon>
        <taxon>Clostridia</taxon>
        <taxon>Eubacteriales</taxon>
        <taxon>Oscillospiraceae</taxon>
        <taxon>Anaerotruncus</taxon>
    </lineage>
</organism>
<proteinExistence type="predicted"/>
<sequence length="219" mass="24628">YAIKETSSPEYYLTDGKVFYATLKVADDLVRFEVLNESVDVNVTAEKRGNVEVLAGDTMRYDFSQIRNDSNVSLDEFYWHDKLPAEVRLGKIVTGTWSERLTYSVEYKTNKKSGWKVLEKNLSSRTSHSLDCSPEALDLAANEYVTEIRFNFGTVGPGFCEETGPSLFVTTLADLEDGYRIINRTDVGGKIGDEWVVAKDTWITVVWGKPRGDLPKTGV</sequence>
<reference evidence="1" key="2">
    <citation type="submission" date="2021-04" db="EMBL/GenBank/DDBJ databases">
        <authorList>
            <person name="Gilroy R."/>
        </authorList>
    </citation>
    <scope>NUCLEOTIDE SEQUENCE</scope>
    <source>
        <strain evidence="1">CHK188-5543</strain>
    </source>
</reference>
<dbReference type="AlphaFoldDB" id="A0A9D2B799"/>
<feature type="non-terminal residue" evidence="1">
    <location>
        <position position="1"/>
    </location>
</feature>
<evidence type="ECO:0000313" key="2">
    <source>
        <dbReference type="Proteomes" id="UP000886800"/>
    </source>
</evidence>
<dbReference type="EMBL" id="DXES01000120">
    <property type="protein sequence ID" value="HIX65666.1"/>
    <property type="molecule type" value="Genomic_DNA"/>
</dbReference>